<evidence type="ECO:0000313" key="2">
    <source>
        <dbReference type="Proteomes" id="UP001499895"/>
    </source>
</evidence>
<dbReference type="NCBIfam" id="NF006159">
    <property type="entry name" value="PRK08303.1"/>
    <property type="match status" value="1"/>
</dbReference>
<dbReference type="Pfam" id="PF00106">
    <property type="entry name" value="adh_short"/>
    <property type="match status" value="1"/>
</dbReference>
<dbReference type="EMBL" id="BAAAHB010000001">
    <property type="protein sequence ID" value="GAA0442829.1"/>
    <property type="molecule type" value="Genomic_DNA"/>
</dbReference>
<dbReference type="PANTHER" id="PTHR44147:SF2">
    <property type="entry name" value="DEHYDROGENASE_REDUCTASE SDR FAMILY MEMBER 1"/>
    <property type="match status" value="1"/>
</dbReference>
<dbReference type="Gene3D" id="3.40.50.720">
    <property type="entry name" value="NAD(P)-binding Rossmann-like Domain"/>
    <property type="match status" value="1"/>
</dbReference>
<accession>A0ABP3J5H1</accession>
<dbReference type="InterPro" id="IPR036291">
    <property type="entry name" value="NAD(P)-bd_dom_sf"/>
</dbReference>
<reference evidence="2" key="1">
    <citation type="journal article" date="2019" name="Int. J. Syst. Evol. Microbiol.">
        <title>The Global Catalogue of Microorganisms (GCM) 10K type strain sequencing project: providing services to taxonomists for standard genome sequencing and annotation.</title>
        <authorList>
            <consortium name="The Broad Institute Genomics Platform"/>
            <consortium name="The Broad Institute Genome Sequencing Center for Infectious Disease"/>
            <person name="Wu L."/>
            <person name="Ma J."/>
        </authorList>
    </citation>
    <scope>NUCLEOTIDE SEQUENCE [LARGE SCALE GENOMIC DNA]</scope>
    <source>
        <strain evidence="2">JCM 10649</strain>
    </source>
</reference>
<dbReference type="SUPFAM" id="SSF51735">
    <property type="entry name" value="NAD(P)-binding Rossmann-fold domains"/>
    <property type="match status" value="1"/>
</dbReference>
<sequence>MTHMNHDEGDEGKPLAGKVALVTGASRGGARAIAVELGRAGATVYVTGRSTRGKARESGRPAETVEDTAELVTAAGGEGIPAVVDHLQAEQVQALAERIDREQGRLDILVNAIWGAEHLVERGKKMWDCDLDKGLRMLRLGIETYYVTSHYLLPLLIRRPGGLVVELTDGTAEFNNGHYRAPFAFDLAKFAPFRMTWALSEELKEYGCTALGLAPGWMRTEAMLDAFRIAEENWRDGCKVDPTFAISETPLFTARAVAALAADPDVARFTGDSLSVGTLARQYGFTDADGSAPDSVHYFQEYMRTGQAPNPDDYR</sequence>
<dbReference type="PRINTS" id="PR00081">
    <property type="entry name" value="GDHRDH"/>
</dbReference>
<gene>
    <name evidence="1" type="ORF">GCM10009544_01990</name>
</gene>
<proteinExistence type="predicted"/>
<evidence type="ECO:0000313" key="1">
    <source>
        <dbReference type="EMBL" id="GAA0442829.1"/>
    </source>
</evidence>
<organism evidence="1 2">
    <name type="scientific">Streptomyces stramineus</name>
    <dbReference type="NCBI Taxonomy" id="173861"/>
    <lineage>
        <taxon>Bacteria</taxon>
        <taxon>Bacillati</taxon>
        <taxon>Actinomycetota</taxon>
        <taxon>Actinomycetes</taxon>
        <taxon>Kitasatosporales</taxon>
        <taxon>Streptomycetaceae</taxon>
        <taxon>Streptomyces</taxon>
    </lineage>
</organism>
<keyword evidence="2" id="KW-1185">Reference proteome</keyword>
<dbReference type="PANTHER" id="PTHR44147">
    <property type="entry name" value="DEHYDROGENASE/REDUCTASE SDR FAMILY MEMBER 1"/>
    <property type="match status" value="1"/>
</dbReference>
<dbReference type="Proteomes" id="UP001499895">
    <property type="component" value="Unassembled WGS sequence"/>
</dbReference>
<dbReference type="InterPro" id="IPR002347">
    <property type="entry name" value="SDR_fam"/>
</dbReference>
<protein>
    <submittedName>
        <fullName evidence="1">SDR family oxidoreductase</fullName>
    </submittedName>
</protein>
<comment type="caution">
    <text evidence="1">The sequence shown here is derived from an EMBL/GenBank/DDBJ whole genome shotgun (WGS) entry which is preliminary data.</text>
</comment>
<name>A0ABP3J5H1_9ACTN</name>